<accession>A0A0D0THV4</accession>
<dbReference type="Pfam" id="PF13759">
    <property type="entry name" value="2OG-FeII_Oxy_5"/>
    <property type="match status" value="1"/>
</dbReference>
<dbReference type="Proteomes" id="UP000032210">
    <property type="component" value="Unassembled WGS sequence"/>
</dbReference>
<proteinExistence type="predicted"/>
<organism evidence="1 2">
    <name type="scientific">Pseudomonas fluorescens</name>
    <dbReference type="NCBI Taxonomy" id="294"/>
    <lineage>
        <taxon>Bacteria</taxon>
        <taxon>Pseudomonadati</taxon>
        <taxon>Pseudomonadota</taxon>
        <taxon>Gammaproteobacteria</taxon>
        <taxon>Pseudomonadales</taxon>
        <taxon>Pseudomonadaceae</taxon>
        <taxon>Pseudomonas</taxon>
    </lineage>
</organism>
<dbReference type="Gene3D" id="2.60.120.620">
    <property type="entry name" value="q2cbj1_9rhob like domain"/>
    <property type="match status" value="1"/>
</dbReference>
<evidence type="ECO:0008006" key="3">
    <source>
        <dbReference type="Google" id="ProtNLM"/>
    </source>
</evidence>
<dbReference type="NCBIfam" id="TIGR02466">
    <property type="entry name" value="TIGR02466 family protein"/>
    <property type="match status" value="1"/>
</dbReference>
<dbReference type="InterPro" id="IPR012668">
    <property type="entry name" value="CHP02466"/>
</dbReference>
<reference evidence="1 2" key="1">
    <citation type="submission" date="2015-01" db="EMBL/GenBank/DDBJ databases">
        <title>Genome sequence of the beneficial rhizobacterium Pseudomonas fluorescens 2-79.</title>
        <authorList>
            <person name="Thuermer A."/>
            <person name="Daniel R."/>
        </authorList>
    </citation>
    <scope>NUCLEOTIDE SEQUENCE [LARGE SCALE GENOMIC DNA]</scope>
    <source>
        <strain evidence="1 2">2-79</strain>
    </source>
</reference>
<gene>
    <name evidence="1" type="ORF">PFLU3_16590</name>
</gene>
<protein>
    <recommendedName>
        <fullName evidence="3">Cons hyp Pro/Syn (E-6)</fullName>
    </recommendedName>
</protein>
<comment type="caution">
    <text evidence="1">The sequence shown here is derived from an EMBL/GenBank/DDBJ whole genome shotgun (WGS) entry which is preliminary data.</text>
</comment>
<dbReference type="AlphaFoldDB" id="A0A0D0THV4"/>
<dbReference type="EMBL" id="JXCQ01000010">
    <property type="protein sequence ID" value="KIR22976.1"/>
    <property type="molecule type" value="Genomic_DNA"/>
</dbReference>
<name>A0A0D0THV4_PSEFL</name>
<evidence type="ECO:0000313" key="1">
    <source>
        <dbReference type="EMBL" id="KIR22976.1"/>
    </source>
</evidence>
<dbReference type="PATRIC" id="fig|294.125.peg.1707"/>
<evidence type="ECO:0000313" key="2">
    <source>
        <dbReference type="Proteomes" id="UP000032210"/>
    </source>
</evidence>
<sequence length="221" mass="24369">MQTSHQRLDPQLITIRRLFPSPLASIQVPDAHWLNGELKALIAQRMAADTRGAQRSNTGGWQSAHDFPEWGGAACETLVRFAIEFATQLTAVHSEQYGFIEPGFEWKINAWVNVNEAGHSNALHGHPGAFWSGVYWVDAGGREDDPAVGGDLEFLDPRGMVASTYNPALRMRVEDCLTAGFSSTCAAASGTFVMFPSWLMHSVRRFSGTRRRISIAFNFGV</sequence>
<dbReference type="RefSeq" id="WP_043047751.1">
    <property type="nucleotide sequence ID" value="NZ_JXCQ01000010.1"/>
</dbReference>